<dbReference type="InterPro" id="IPR036968">
    <property type="entry name" value="Enolpyruvate_Tfrase_sf"/>
</dbReference>
<evidence type="ECO:0000313" key="10">
    <source>
        <dbReference type="Proteomes" id="UP000235460"/>
    </source>
</evidence>
<keyword evidence="3 7" id="KW-0028">Amino-acid biosynthesis</keyword>
<dbReference type="InterPro" id="IPR013792">
    <property type="entry name" value="RNA3'P_cycl/enolpyr_Trfase_a/b"/>
</dbReference>
<evidence type="ECO:0000256" key="1">
    <source>
        <dbReference type="ARBA" id="ARBA00004811"/>
    </source>
</evidence>
<accession>A0A2N7PNJ0</accession>
<comment type="caution">
    <text evidence="9">The sequence shown here is derived from an EMBL/GenBank/DDBJ whole genome shotgun (WGS) entry which is preliminary data.</text>
</comment>
<protein>
    <recommendedName>
        <fullName evidence="7">3-phosphoshikimate 1-carboxyvinyltransferase</fullName>
        <ecNumber evidence="7">2.5.1.19</ecNumber>
    </recommendedName>
    <alternativeName>
        <fullName evidence="7">5-enolpyruvylshikimate-3-phosphate synthase</fullName>
        <shortName evidence="7">EPSP synthase</shortName>
        <shortName evidence="7">EPSPS</shortName>
    </alternativeName>
</protein>
<dbReference type="GO" id="GO:0005737">
    <property type="term" value="C:cytoplasm"/>
    <property type="evidence" value="ECO:0007669"/>
    <property type="project" value="UniProtKB-SubCell"/>
</dbReference>
<comment type="similarity">
    <text evidence="2 7">Belongs to the EPSP synthase family.</text>
</comment>
<dbReference type="SUPFAM" id="SSF55205">
    <property type="entry name" value="EPT/RTPC-like"/>
    <property type="match status" value="1"/>
</dbReference>
<feature type="binding site" evidence="7">
    <location>
        <position position="386"/>
    </location>
    <ligand>
        <name>phosphoenolpyruvate</name>
        <dbReference type="ChEBI" id="CHEBI:58702"/>
    </ligand>
</feature>
<feature type="binding site" evidence="7">
    <location>
        <position position="24"/>
    </location>
    <ligand>
        <name>3-phosphoshikimate</name>
        <dbReference type="ChEBI" id="CHEBI:145989"/>
    </ligand>
</feature>
<feature type="active site" description="Proton acceptor" evidence="7">
    <location>
        <position position="312"/>
    </location>
</feature>
<dbReference type="InterPro" id="IPR023193">
    <property type="entry name" value="EPSP_synthase_CS"/>
</dbReference>
<feature type="binding site" evidence="7">
    <location>
        <position position="411"/>
    </location>
    <ligand>
        <name>phosphoenolpyruvate</name>
        <dbReference type="ChEBI" id="CHEBI:58702"/>
    </ligand>
</feature>
<dbReference type="InterPro" id="IPR006264">
    <property type="entry name" value="EPSP_synthase"/>
</dbReference>
<feature type="binding site" evidence="7">
    <location>
        <position position="343"/>
    </location>
    <ligand>
        <name>phosphoenolpyruvate</name>
        <dbReference type="ChEBI" id="CHEBI:58702"/>
    </ligand>
</feature>
<evidence type="ECO:0000256" key="4">
    <source>
        <dbReference type="ARBA" id="ARBA00022679"/>
    </source>
</evidence>
<feature type="binding site" evidence="7">
    <location>
        <position position="28"/>
    </location>
    <ligand>
        <name>3-phosphoshikimate</name>
        <dbReference type="ChEBI" id="CHEBI:145989"/>
    </ligand>
</feature>
<gene>
    <name evidence="7 9" type="primary">aroA</name>
    <name evidence="9" type="ORF">C0190_04025</name>
</gene>
<reference evidence="9 10" key="1">
    <citation type="submission" date="2018-01" db="EMBL/GenBank/DDBJ databases">
        <title>Metagenomic assembled genomes from two thermal pools in the Uzon Caldera, Kamchatka, Russia.</title>
        <authorList>
            <person name="Wilkins L."/>
            <person name="Ettinger C."/>
        </authorList>
    </citation>
    <scope>NUCLEOTIDE SEQUENCE [LARGE SCALE GENOMIC DNA]</scope>
    <source>
        <strain evidence="9">ZAV-08</strain>
    </source>
</reference>
<keyword evidence="4 7" id="KW-0808">Transferase</keyword>
<dbReference type="GO" id="GO:0003866">
    <property type="term" value="F:3-phosphoshikimate 1-carboxyvinyltransferase activity"/>
    <property type="evidence" value="ECO:0007669"/>
    <property type="project" value="UniProtKB-UniRule"/>
</dbReference>
<name>A0A2N7PNJ0_9BACT</name>
<evidence type="ECO:0000259" key="8">
    <source>
        <dbReference type="Pfam" id="PF00275"/>
    </source>
</evidence>
<feature type="binding site" evidence="7">
    <location>
        <position position="170"/>
    </location>
    <ligand>
        <name>phosphoenolpyruvate</name>
        <dbReference type="ChEBI" id="CHEBI:58702"/>
    </ligand>
</feature>
<keyword evidence="5 7" id="KW-0057">Aromatic amino acid biosynthesis</keyword>
<evidence type="ECO:0000256" key="7">
    <source>
        <dbReference type="HAMAP-Rule" id="MF_00210"/>
    </source>
</evidence>
<comment type="pathway">
    <text evidence="1 7">Metabolic intermediate biosynthesis; chorismate biosynthesis; chorismate from D-erythrose 4-phosphate and phosphoenolpyruvate: step 6/7.</text>
</comment>
<dbReference type="PANTHER" id="PTHR21090:SF5">
    <property type="entry name" value="PENTAFUNCTIONAL AROM POLYPEPTIDE"/>
    <property type="match status" value="1"/>
</dbReference>
<dbReference type="PIRSF" id="PIRSF000505">
    <property type="entry name" value="EPSPS"/>
    <property type="match status" value="1"/>
</dbReference>
<dbReference type="GO" id="GO:0009073">
    <property type="term" value="P:aromatic amino acid family biosynthetic process"/>
    <property type="evidence" value="ECO:0007669"/>
    <property type="project" value="UniProtKB-KW"/>
</dbReference>
<evidence type="ECO:0000256" key="3">
    <source>
        <dbReference type="ARBA" id="ARBA00022605"/>
    </source>
</evidence>
<evidence type="ECO:0000313" key="9">
    <source>
        <dbReference type="EMBL" id="PMP67078.1"/>
    </source>
</evidence>
<dbReference type="NCBIfam" id="TIGR01356">
    <property type="entry name" value="aroA"/>
    <property type="match status" value="1"/>
</dbReference>
<organism evidence="9 10">
    <name type="scientific">Thermodesulfobacterium geofontis</name>
    <dbReference type="NCBI Taxonomy" id="1295609"/>
    <lineage>
        <taxon>Bacteria</taxon>
        <taxon>Pseudomonadati</taxon>
        <taxon>Thermodesulfobacteriota</taxon>
        <taxon>Thermodesulfobacteria</taxon>
        <taxon>Thermodesulfobacteriales</taxon>
        <taxon>Thermodesulfobacteriaceae</taxon>
        <taxon>Thermodesulfobacterium</taxon>
    </lineage>
</organism>
<dbReference type="PANTHER" id="PTHR21090">
    <property type="entry name" value="AROM/DEHYDROQUINATE SYNTHASE"/>
    <property type="match status" value="1"/>
</dbReference>
<dbReference type="PROSITE" id="PS00885">
    <property type="entry name" value="EPSP_SYNTHASE_2"/>
    <property type="match status" value="1"/>
</dbReference>
<feature type="binding site" evidence="7">
    <location>
        <position position="196"/>
    </location>
    <ligand>
        <name>3-phosphoshikimate</name>
        <dbReference type="ChEBI" id="CHEBI:145989"/>
    </ligand>
</feature>
<feature type="domain" description="Enolpyruvate transferase" evidence="8">
    <location>
        <begin position="17"/>
        <end position="418"/>
    </location>
</feature>
<feature type="binding site" evidence="7">
    <location>
        <position position="168"/>
    </location>
    <ligand>
        <name>3-phosphoshikimate</name>
        <dbReference type="ChEBI" id="CHEBI:145989"/>
    </ligand>
</feature>
<dbReference type="GO" id="GO:0009423">
    <property type="term" value="P:chorismate biosynthetic process"/>
    <property type="evidence" value="ECO:0007669"/>
    <property type="project" value="UniProtKB-UniRule"/>
</dbReference>
<feature type="binding site" evidence="7">
    <location>
        <position position="23"/>
    </location>
    <ligand>
        <name>3-phosphoshikimate</name>
        <dbReference type="ChEBI" id="CHEBI:145989"/>
    </ligand>
</feature>
<feature type="binding site" evidence="7">
    <location>
        <position position="170"/>
    </location>
    <ligand>
        <name>3-phosphoshikimate</name>
        <dbReference type="ChEBI" id="CHEBI:145989"/>
    </ligand>
</feature>
<evidence type="ECO:0000256" key="6">
    <source>
        <dbReference type="ARBA" id="ARBA00044633"/>
    </source>
</evidence>
<comment type="function">
    <text evidence="7">Catalyzes the transfer of the enolpyruvyl moiety of phosphoenolpyruvate (PEP) to the 5-hydroxyl of shikimate-3-phosphate (S3P) to produce enolpyruvyl shikimate-3-phosphate and inorganic phosphate.</text>
</comment>
<feature type="binding site" evidence="7">
    <location>
        <position position="93"/>
    </location>
    <ligand>
        <name>phosphoenolpyruvate</name>
        <dbReference type="ChEBI" id="CHEBI:58702"/>
    </ligand>
</feature>
<evidence type="ECO:0000256" key="5">
    <source>
        <dbReference type="ARBA" id="ARBA00023141"/>
    </source>
</evidence>
<comment type="subunit">
    <text evidence="7">Monomer.</text>
</comment>
<dbReference type="Pfam" id="PF00275">
    <property type="entry name" value="EPSP_synthase"/>
    <property type="match status" value="1"/>
</dbReference>
<feature type="binding site" evidence="7">
    <location>
        <position position="312"/>
    </location>
    <ligand>
        <name>3-phosphoshikimate</name>
        <dbReference type="ChEBI" id="CHEBI:145989"/>
    </ligand>
</feature>
<evidence type="ECO:0000256" key="2">
    <source>
        <dbReference type="ARBA" id="ARBA00009948"/>
    </source>
</evidence>
<dbReference type="AlphaFoldDB" id="A0A2N7PNJ0"/>
<feature type="binding site" evidence="7">
    <location>
        <position position="23"/>
    </location>
    <ligand>
        <name>phosphoenolpyruvate</name>
        <dbReference type="ChEBI" id="CHEBI:58702"/>
    </ligand>
</feature>
<dbReference type="Proteomes" id="UP000235460">
    <property type="component" value="Unassembled WGS sequence"/>
</dbReference>
<dbReference type="EC" id="2.5.1.19" evidence="7"/>
<comment type="caution">
    <text evidence="7">Lacks conserved residue(s) required for the propagation of feature annotation.</text>
</comment>
<dbReference type="Gene3D" id="3.65.10.10">
    <property type="entry name" value="Enolpyruvate transferase domain"/>
    <property type="match status" value="2"/>
</dbReference>
<keyword evidence="7" id="KW-0963">Cytoplasm</keyword>
<dbReference type="CDD" id="cd01556">
    <property type="entry name" value="EPSP_synthase"/>
    <property type="match status" value="1"/>
</dbReference>
<feature type="binding site" evidence="7">
    <location>
        <position position="339"/>
    </location>
    <ligand>
        <name>3-phosphoshikimate</name>
        <dbReference type="ChEBI" id="CHEBI:145989"/>
    </ligand>
</feature>
<dbReference type="HAMAP" id="MF_00210">
    <property type="entry name" value="EPSP_synth"/>
    <property type="match status" value="1"/>
</dbReference>
<dbReference type="GO" id="GO:0008652">
    <property type="term" value="P:amino acid biosynthetic process"/>
    <property type="evidence" value="ECO:0007669"/>
    <property type="project" value="UniProtKB-KW"/>
</dbReference>
<feature type="binding site" evidence="7">
    <location>
        <position position="169"/>
    </location>
    <ligand>
        <name>3-phosphoshikimate</name>
        <dbReference type="ChEBI" id="CHEBI:145989"/>
    </ligand>
</feature>
<proteinExistence type="inferred from homology"/>
<dbReference type="EMBL" id="PNIK01000059">
    <property type="protein sequence ID" value="PMP67078.1"/>
    <property type="molecule type" value="Genomic_DNA"/>
</dbReference>
<dbReference type="InterPro" id="IPR001986">
    <property type="entry name" value="Enolpyruvate_Tfrase_dom"/>
</dbReference>
<comment type="catalytic activity">
    <reaction evidence="6">
        <text>3-phosphoshikimate + phosphoenolpyruvate = 5-O-(1-carboxyvinyl)-3-phosphoshikimate + phosphate</text>
        <dbReference type="Rhea" id="RHEA:21256"/>
        <dbReference type="ChEBI" id="CHEBI:43474"/>
        <dbReference type="ChEBI" id="CHEBI:57701"/>
        <dbReference type="ChEBI" id="CHEBI:58702"/>
        <dbReference type="ChEBI" id="CHEBI:145989"/>
        <dbReference type="EC" id="2.5.1.19"/>
    </reaction>
    <physiologicalReaction direction="left-to-right" evidence="6">
        <dbReference type="Rhea" id="RHEA:21257"/>
    </physiologicalReaction>
</comment>
<sequence length="425" mass="47091">MNSKEIKPLKNLKKISFKLPTSKSLTQRALICSALAQGISKIINPLISEDTLLLKEALKAVGVNIKEKKNIWEVEGKYPPLLLGKKIYLGNNGTGARFLTALASLGKGSYVEIYGKPRLHERPMGLLIESLKKLSANIECLEKEGFLPIRIKESILVSRDIFLPGNISSQFISALLLIGPYLPKGLKLIIEGEVLSKAYIDLTLDVMKSFGVEVKFFENIFEVSKSNYVATVYEVEADASTASYFLAIPLILSKGEIIIKNYNPCSKQGDVKFLDYIKKMGAEIEILKPLGIKVKFEGVPKGIEVDLGDTPDLFPTMCILGAVAEGKTILKGAPHLRYKETDRIKAMVTELKKLGVKAEELPDGAIIEGTREFKKGIIINTYDDHRIAMSFAILGLKTGGIKIKSPECVAKSFPEFWDYIEKLYE</sequence>
<feature type="binding site" evidence="7">
    <location>
        <position position="122"/>
    </location>
    <ligand>
        <name>phosphoenolpyruvate</name>
        <dbReference type="ChEBI" id="CHEBI:58702"/>
    </ligand>
</feature>
<dbReference type="UniPathway" id="UPA00053">
    <property type="reaction ID" value="UER00089"/>
</dbReference>
<comment type="subcellular location">
    <subcellularLocation>
        <location evidence="7">Cytoplasm</location>
    </subcellularLocation>
</comment>